<reference evidence="4" key="1">
    <citation type="journal article" date="2017" name="Plant J.">
        <title>The pomegranate (Punica granatum L.) genome and the genomics of punicalagin biosynthesis.</title>
        <authorList>
            <person name="Qin G."/>
            <person name="Xu C."/>
            <person name="Ming R."/>
            <person name="Tang H."/>
            <person name="Guyot R."/>
            <person name="Kramer E.M."/>
            <person name="Hu Y."/>
            <person name="Yi X."/>
            <person name="Qi Y."/>
            <person name="Xu X."/>
            <person name="Gao Z."/>
            <person name="Pan H."/>
            <person name="Jian J."/>
            <person name="Tian Y."/>
            <person name="Yue Z."/>
            <person name="Xu Y."/>
        </authorList>
    </citation>
    <scope>NUCLEOTIDE SEQUENCE [LARGE SCALE GENOMIC DNA]</scope>
    <source>
        <strain evidence="4">cv. Dabenzi</strain>
    </source>
</reference>
<feature type="compositionally biased region" description="Polar residues" evidence="1">
    <location>
        <begin position="27"/>
        <end position="37"/>
    </location>
</feature>
<evidence type="ECO:0000256" key="1">
    <source>
        <dbReference type="SAM" id="MobiDB-lite"/>
    </source>
</evidence>
<accession>A0A218WPA2</accession>
<evidence type="ECO:0000313" key="5">
    <source>
        <dbReference type="Proteomes" id="UP000233551"/>
    </source>
</evidence>
<feature type="compositionally biased region" description="Low complexity" evidence="1">
    <location>
        <begin position="42"/>
        <end position="54"/>
    </location>
</feature>
<evidence type="ECO:0000313" key="4">
    <source>
        <dbReference type="Proteomes" id="UP000197138"/>
    </source>
</evidence>
<name>A0A218WPA2_PUNGR</name>
<keyword evidence="5" id="KW-1185">Reference proteome</keyword>
<reference evidence="3 5" key="3">
    <citation type="submission" date="2017-11" db="EMBL/GenBank/DDBJ databases">
        <title>De-novo sequencing of pomegranate (Punica granatum L.) genome.</title>
        <authorList>
            <person name="Akparov Z."/>
            <person name="Amiraslanov A."/>
            <person name="Hajiyeva S."/>
            <person name="Abbasov M."/>
            <person name="Kaur K."/>
            <person name="Hamwieh A."/>
            <person name="Solovyev V."/>
            <person name="Salamov A."/>
            <person name="Braich B."/>
            <person name="Kosarev P."/>
            <person name="Mahmoud A."/>
            <person name="Hajiyev E."/>
            <person name="Babayeva S."/>
            <person name="Izzatullayeva V."/>
            <person name="Mammadov A."/>
            <person name="Mammadov A."/>
            <person name="Sharifova S."/>
            <person name="Ojaghi J."/>
            <person name="Eynullazada K."/>
            <person name="Bayramov B."/>
            <person name="Abdulazimova A."/>
            <person name="Shahmuradov I."/>
        </authorList>
    </citation>
    <scope>NUCLEOTIDE SEQUENCE [LARGE SCALE GENOMIC DNA]</scope>
    <source>
        <strain evidence="3">AG2017</strain>
        <strain evidence="5">cv. AG2017</strain>
        <tissue evidence="3">Leaf</tissue>
    </source>
</reference>
<dbReference type="Proteomes" id="UP000197138">
    <property type="component" value="Unassembled WGS sequence"/>
</dbReference>
<protein>
    <recommendedName>
        <fullName evidence="6">Retrotransposon gag domain-containing protein</fullName>
    </recommendedName>
</protein>
<dbReference type="AlphaFoldDB" id="A0A218WPA2"/>
<sequence length="173" mass="19207">MTFGIPPLGDSGSSSEDEEDPDRENLSRQVTKATRATGNRGATRASGSRKATRATATTLFTAEDVERMVQEQVEHLLQAVERKHKGLSTLNKNNDSPFTLEVREATIPRKLDVPNITQFDGKADFVEHVTNQTTSLLGRNATYECLFFPATLKGITNTWFHHSLPEVYKISIS</sequence>
<gene>
    <name evidence="2" type="ORF">CDL15_Pgr004650</name>
    <name evidence="3" type="ORF">CRG98_015727</name>
</gene>
<organism evidence="2 4">
    <name type="scientific">Punica granatum</name>
    <name type="common">Pomegranate</name>
    <dbReference type="NCBI Taxonomy" id="22663"/>
    <lineage>
        <taxon>Eukaryota</taxon>
        <taxon>Viridiplantae</taxon>
        <taxon>Streptophyta</taxon>
        <taxon>Embryophyta</taxon>
        <taxon>Tracheophyta</taxon>
        <taxon>Spermatophyta</taxon>
        <taxon>Magnoliopsida</taxon>
        <taxon>eudicotyledons</taxon>
        <taxon>Gunneridae</taxon>
        <taxon>Pentapetalae</taxon>
        <taxon>rosids</taxon>
        <taxon>malvids</taxon>
        <taxon>Myrtales</taxon>
        <taxon>Lythraceae</taxon>
        <taxon>Punica</taxon>
    </lineage>
</organism>
<feature type="region of interest" description="Disordered" evidence="1">
    <location>
        <begin position="1"/>
        <end position="54"/>
    </location>
</feature>
<comment type="caution">
    <text evidence="2">The sequence shown here is derived from an EMBL/GenBank/DDBJ whole genome shotgun (WGS) entry which is preliminary data.</text>
</comment>
<evidence type="ECO:0008006" key="6">
    <source>
        <dbReference type="Google" id="ProtNLM"/>
    </source>
</evidence>
<dbReference type="Proteomes" id="UP000233551">
    <property type="component" value="Unassembled WGS sequence"/>
</dbReference>
<dbReference type="EMBL" id="PGOL01000866">
    <property type="protein sequence ID" value="PKI63891.1"/>
    <property type="molecule type" value="Genomic_DNA"/>
</dbReference>
<evidence type="ECO:0000313" key="3">
    <source>
        <dbReference type="EMBL" id="PKI63891.1"/>
    </source>
</evidence>
<proteinExistence type="predicted"/>
<reference evidence="2" key="2">
    <citation type="submission" date="2017-06" db="EMBL/GenBank/DDBJ databases">
        <title>The pomegranate genome and the genomics of punicalagin biosynthesis.</title>
        <authorList>
            <person name="Xu C."/>
        </authorList>
    </citation>
    <scope>NUCLEOTIDE SEQUENCE [LARGE SCALE GENOMIC DNA]</scope>
    <source>
        <tissue evidence="2">Fresh leaf</tissue>
    </source>
</reference>
<evidence type="ECO:0000313" key="2">
    <source>
        <dbReference type="EMBL" id="OWM74687.1"/>
    </source>
</evidence>
<dbReference type="EMBL" id="MTKT01003655">
    <property type="protein sequence ID" value="OWM74687.1"/>
    <property type="molecule type" value="Genomic_DNA"/>
</dbReference>